<feature type="domain" description="HTH lacI-type" evidence="4">
    <location>
        <begin position="2"/>
        <end position="58"/>
    </location>
</feature>
<dbReference type="Gene3D" id="1.10.260.40">
    <property type="entry name" value="lambda repressor-like DNA-binding domains"/>
    <property type="match status" value="1"/>
</dbReference>
<evidence type="ECO:0000259" key="4">
    <source>
        <dbReference type="PROSITE" id="PS50932"/>
    </source>
</evidence>
<dbReference type="InterPro" id="IPR028082">
    <property type="entry name" value="Peripla_BP_I"/>
</dbReference>
<dbReference type="RefSeq" id="WP_118340877.1">
    <property type="nucleotide sequence ID" value="NZ_CABJBY010000007.1"/>
</dbReference>
<dbReference type="GO" id="GO:0000976">
    <property type="term" value="F:transcription cis-regulatory region binding"/>
    <property type="evidence" value="ECO:0007669"/>
    <property type="project" value="TreeGrafter"/>
</dbReference>
<dbReference type="SUPFAM" id="SSF47413">
    <property type="entry name" value="lambda repressor-like DNA-binding domains"/>
    <property type="match status" value="1"/>
</dbReference>
<dbReference type="InterPro" id="IPR000843">
    <property type="entry name" value="HTH_LacI"/>
</dbReference>
<dbReference type="InterPro" id="IPR010982">
    <property type="entry name" value="Lambda_DNA-bd_dom_sf"/>
</dbReference>
<protein>
    <submittedName>
        <fullName evidence="5">LacI family DNA-binding transcriptional regulator</fullName>
    </submittedName>
</protein>
<dbReference type="CDD" id="cd01544">
    <property type="entry name" value="PBP1_GalR"/>
    <property type="match status" value="1"/>
</dbReference>
<gene>
    <name evidence="5" type="ORF">P7H43_12150</name>
</gene>
<dbReference type="SUPFAM" id="SSF53822">
    <property type="entry name" value="Periplasmic binding protein-like I"/>
    <property type="match status" value="1"/>
</dbReference>
<dbReference type="Pfam" id="PF13377">
    <property type="entry name" value="Peripla_BP_3"/>
    <property type="match status" value="1"/>
</dbReference>
<dbReference type="GO" id="GO:0003700">
    <property type="term" value="F:DNA-binding transcription factor activity"/>
    <property type="evidence" value="ECO:0007669"/>
    <property type="project" value="TreeGrafter"/>
</dbReference>
<dbReference type="InterPro" id="IPR046335">
    <property type="entry name" value="LacI/GalR-like_sensor"/>
</dbReference>
<reference evidence="5" key="1">
    <citation type="submission" date="2023-03" db="EMBL/GenBank/DDBJ databases">
        <authorList>
            <person name="Shen W."/>
            <person name="Cai J."/>
        </authorList>
    </citation>
    <scope>NUCLEOTIDE SEQUENCE</scope>
    <source>
        <strain evidence="5">B226-2</strain>
    </source>
</reference>
<keyword evidence="3" id="KW-0804">Transcription</keyword>
<dbReference type="AlphaFoldDB" id="A0AAW8TY91"/>
<keyword evidence="1" id="KW-0805">Transcription regulation</keyword>
<evidence type="ECO:0000313" key="5">
    <source>
        <dbReference type="EMBL" id="MDT2811233.1"/>
    </source>
</evidence>
<evidence type="ECO:0000256" key="2">
    <source>
        <dbReference type="ARBA" id="ARBA00023125"/>
    </source>
</evidence>
<proteinExistence type="predicted"/>
<evidence type="ECO:0000313" key="6">
    <source>
        <dbReference type="Proteomes" id="UP001256711"/>
    </source>
</evidence>
<dbReference type="EMBL" id="JARQBJ010000006">
    <property type="protein sequence ID" value="MDT2811233.1"/>
    <property type="molecule type" value="Genomic_DNA"/>
</dbReference>
<organism evidence="5 6">
    <name type="scientific">Enterococcus asini</name>
    <dbReference type="NCBI Taxonomy" id="57732"/>
    <lineage>
        <taxon>Bacteria</taxon>
        <taxon>Bacillati</taxon>
        <taxon>Bacillota</taxon>
        <taxon>Bacilli</taxon>
        <taxon>Lactobacillales</taxon>
        <taxon>Enterococcaceae</taxon>
        <taxon>Enterococcus</taxon>
    </lineage>
</organism>
<comment type="caution">
    <text evidence="5">The sequence shown here is derived from an EMBL/GenBank/DDBJ whole genome shotgun (WGS) entry which is preliminary data.</text>
</comment>
<dbReference type="CDD" id="cd01392">
    <property type="entry name" value="HTH_LacI"/>
    <property type="match status" value="1"/>
</dbReference>
<evidence type="ECO:0000256" key="1">
    <source>
        <dbReference type="ARBA" id="ARBA00023015"/>
    </source>
</evidence>
<dbReference type="SMART" id="SM00354">
    <property type="entry name" value="HTH_LACI"/>
    <property type="match status" value="1"/>
</dbReference>
<accession>A0AAW8TY91</accession>
<keyword evidence="2 5" id="KW-0238">DNA-binding</keyword>
<name>A0AAW8TY91_9ENTE</name>
<dbReference type="Gene3D" id="3.40.50.2300">
    <property type="match status" value="1"/>
</dbReference>
<dbReference type="PANTHER" id="PTHR30146">
    <property type="entry name" value="LACI-RELATED TRANSCRIPTIONAL REPRESSOR"/>
    <property type="match status" value="1"/>
</dbReference>
<dbReference type="Proteomes" id="UP001256711">
    <property type="component" value="Unassembled WGS sequence"/>
</dbReference>
<sequence length="334" mass="37365">MVTIKEISKVSGYSQATISRLFKGDESLSITPETKQKIITTALTMGYDRSKIKTTLYKIVVPFFLSRPQVIQDVYFTKVQNALKDYGKVANMELHFVTERAELFTAARGCAGFIGVGELTREELGTLHQMNLKGVLLELNPCPALFDTVRPDTNSITQDAVERFIAEGFTEIGFIGGRYHNPVTGQDEMDNREKTFREVMSRHGLLQDKYIFTEGLFSIDEGYQLASEMYKTLPVLPEACLIASDTLAIGALQAFSEYGVKLPKDMAIISINNDEIAQYVAPPLTTYDIDVTEMIKTAIYLLTDQLTNPRKITKSVLLGSELIIRKSFIPKNEA</sequence>
<dbReference type="PANTHER" id="PTHR30146:SF149">
    <property type="entry name" value="HTH-TYPE TRANSCRIPTIONAL REGULATOR EBGR"/>
    <property type="match status" value="1"/>
</dbReference>
<dbReference type="PROSITE" id="PS50932">
    <property type="entry name" value="HTH_LACI_2"/>
    <property type="match status" value="1"/>
</dbReference>
<evidence type="ECO:0000256" key="3">
    <source>
        <dbReference type="ARBA" id="ARBA00023163"/>
    </source>
</evidence>